<dbReference type="OrthoDB" id="9785326at2"/>
<dbReference type="PANTHER" id="PTHR30035:SF3">
    <property type="entry name" value="INTERMEMBRANE PHOSPHOLIPID TRANSPORT SYSTEM LIPOPROTEIN MLAA"/>
    <property type="match status" value="1"/>
</dbReference>
<keyword evidence="4" id="KW-0449">Lipoprotein</keyword>
<comment type="caution">
    <text evidence="4">The sequence shown here is derived from an EMBL/GenBank/DDBJ whole genome shotgun (WGS) entry which is preliminary data.</text>
</comment>
<keyword evidence="2 3" id="KW-0732">Signal</keyword>
<dbReference type="EMBL" id="SMAO01000006">
    <property type="protein sequence ID" value="TCT20100.1"/>
    <property type="molecule type" value="Genomic_DNA"/>
</dbReference>
<dbReference type="GO" id="GO:0016020">
    <property type="term" value="C:membrane"/>
    <property type="evidence" value="ECO:0007669"/>
    <property type="project" value="InterPro"/>
</dbReference>
<keyword evidence="5" id="KW-1185">Reference proteome</keyword>
<dbReference type="GO" id="GO:0120010">
    <property type="term" value="P:intermembrane phospholipid transfer"/>
    <property type="evidence" value="ECO:0007669"/>
    <property type="project" value="TreeGrafter"/>
</dbReference>
<dbReference type="Pfam" id="PF04333">
    <property type="entry name" value="MlaA"/>
    <property type="match status" value="1"/>
</dbReference>
<evidence type="ECO:0000256" key="2">
    <source>
        <dbReference type="ARBA" id="ARBA00022729"/>
    </source>
</evidence>
<sequence>MLKRAFVGLILLMVQCSLTMAEISPVLPDTAASPVMSVVADDPYETFNRQVFNFNAWLVREVVNPTADWLGWLLPLPIQQAGYNVYNNLTEPEFIVTNLFDGNSEGAIRSGQRFAINSTLGIAGIWDAASWMGYERREVEFIESLCAAGWDPGAFIVLPAIGPASVYPAVMVTGFFAVEWYALSLISSTLATADLVVDLSASAASLRHAREVPDEQNSDPYVVQREEFRRYLETRCLHRSL</sequence>
<name>A0A4R3MUF1_9GAMM</name>
<dbReference type="Proteomes" id="UP000295717">
    <property type="component" value="Unassembled WGS sequence"/>
</dbReference>
<evidence type="ECO:0000256" key="1">
    <source>
        <dbReference type="ARBA" id="ARBA00010634"/>
    </source>
</evidence>
<protein>
    <submittedName>
        <fullName evidence="4">Phospholipid-binding lipoprotein MlaA</fullName>
    </submittedName>
</protein>
<gene>
    <name evidence="4" type="ORF">EDC35_10624</name>
</gene>
<dbReference type="PANTHER" id="PTHR30035">
    <property type="entry name" value="LIPOPROTEIN VACJ-RELATED"/>
    <property type="match status" value="1"/>
</dbReference>
<feature type="signal peptide" evidence="3">
    <location>
        <begin position="1"/>
        <end position="21"/>
    </location>
</feature>
<dbReference type="InterPro" id="IPR007428">
    <property type="entry name" value="MlaA"/>
</dbReference>
<feature type="chain" id="PRO_5020458133" evidence="3">
    <location>
        <begin position="22"/>
        <end position="241"/>
    </location>
</feature>
<comment type="similarity">
    <text evidence="1">Belongs to the MlaA family.</text>
</comment>
<dbReference type="AlphaFoldDB" id="A0A4R3MUF1"/>
<dbReference type="PRINTS" id="PR01805">
    <property type="entry name" value="VACJLIPOPROT"/>
</dbReference>
<accession>A0A4R3MUF1</accession>
<evidence type="ECO:0000256" key="3">
    <source>
        <dbReference type="SAM" id="SignalP"/>
    </source>
</evidence>
<organism evidence="4 5">
    <name type="scientific">Thiobaca trueperi</name>
    <dbReference type="NCBI Taxonomy" id="127458"/>
    <lineage>
        <taxon>Bacteria</taxon>
        <taxon>Pseudomonadati</taxon>
        <taxon>Pseudomonadota</taxon>
        <taxon>Gammaproteobacteria</taxon>
        <taxon>Chromatiales</taxon>
        <taxon>Chromatiaceae</taxon>
        <taxon>Thiobaca</taxon>
    </lineage>
</organism>
<evidence type="ECO:0000313" key="5">
    <source>
        <dbReference type="Proteomes" id="UP000295717"/>
    </source>
</evidence>
<reference evidence="4 5" key="1">
    <citation type="submission" date="2019-03" db="EMBL/GenBank/DDBJ databases">
        <title>Genomic Encyclopedia of Type Strains, Phase IV (KMG-IV): sequencing the most valuable type-strain genomes for metagenomic binning, comparative biology and taxonomic classification.</title>
        <authorList>
            <person name="Goeker M."/>
        </authorList>
    </citation>
    <scope>NUCLEOTIDE SEQUENCE [LARGE SCALE GENOMIC DNA]</scope>
    <source>
        <strain evidence="4 5">DSM 13587</strain>
    </source>
</reference>
<evidence type="ECO:0000313" key="4">
    <source>
        <dbReference type="EMBL" id="TCT20100.1"/>
    </source>
</evidence>
<proteinExistence type="inferred from homology"/>